<comment type="caution">
    <text evidence="1">The sequence shown here is derived from an EMBL/GenBank/DDBJ whole genome shotgun (WGS) entry which is preliminary data.</text>
</comment>
<protein>
    <submittedName>
        <fullName evidence="1">Uncharacterized protein</fullName>
    </submittedName>
</protein>
<keyword evidence="2" id="KW-1185">Reference proteome</keyword>
<name>A0A9P6EUG7_9AGAR</name>
<evidence type="ECO:0000313" key="2">
    <source>
        <dbReference type="Proteomes" id="UP000807306"/>
    </source>
</evidence>
<proteinExistence type="predicted"/>
<accession>A0A9P6EUG7</accession>
<dbReference type="Proteomes" id="UP000807306">
    <property type="component" value="Unassembled WGS sequence"/>
</dbReference>
<gene>
    <name evidence="1" type="ORF">CPB83DRAFT_843387</name>
</gene>
<sequence length="204" mass="23415">MLAQLALKCLIWGFQPKTTLNVRIDANRDVDALIKTLVAETPGRFQGIDPPDINVEDYLKVEPDTLLSDVFNQERSGRFDLIVERPRELWLNCWLVGTDPSKVVVINPMARQSVQDLRMKIRQFFSEIFNETLLGDFCLYKGSISCSELEEKGNYAPTGPNISLRRKLSDLFSHPHLPDCLDIIIHRSRKRQFLALLPRLTTSF</sequence>
<reference evidence="1" key="1">
    <citation type="submission" date="2020-11" db="EMBL/GenBank/DDBJ databases">
        <authorList>
            <consortium name="DOE Joint Genome Institute"/>
            <person name="Ahrendt S."/>
            <person name="Riley R."/>
            <person name="Andreopoulos W."/>
            <person name="Labutti K."/>
            <person name="Pangilinan J."/>
            <person name="Ruiz-Duenas F.J."/>
            <person name="Barrasa J.M."/>
            <person name="Sanchez-Garcia M."/>
            <person name="Camarero S."/>
            <person name="Miyauchi S."/>
            <person name="Serrano A."/>
            <person name="Linde D."/>
            <person name="Babiker R."/>
            <person name="Drula E."/>
            <person name="Ayuso-Fernandez I."/>
            <person name="Pacheco R."/>
            <person name="Padilla G."/>
            <person name="Ferreira P."/>
            <person name="Barriuso J."/>
            <person name="Kellner H."/>
            <person name="Castanera R."/>
            <person name="Alfaro M."/>
            <person name="Ramirez L."/>
            <person name="Pisabarro A.G."/>
            <person name="Kuo A."/>
            <person name="Tritt A."/>
            <person name="Lipzen A."/>
            <person name="He G."/>
            <person name="Yan M."/>
            <person name="Ng V."/>
            <person name="Cullen D."/>
            <person name="Martin F."/>
            <person name="Rosso M.-N."/>
            <person name="Henrissat B."/>
            <person name="Hibbett D."/>
            <person name="Martinez A.T."/>
            <person name="Grigoriev I.V."/>
        </authorList>
    </citation>
    <scope>NUCLEOTIDE SEQUENCE</scope>
    <source>
        <strain evidence="1">CBS 506.95</strain>
    </source>
</reference>
<evidence type="ECO:0000313" key="1">
    <source>
        <dbReference type="EMBL" id="KAF9535048.1"/>
    </source>
</evidence>
<dbReference type="EMBL" id="MU157825">
    <property type="protein sequence ID" value="KAF9535048.1"/>
    <property type="molecule type" value="Genomic_DNA"/>
</dbReference>
<organism evidence="1 2">
    <name type="scientific">Crepidotus variabilis</name>
    <dbReference type="NCBI Taxonomy" id="179855"/>
    <lineage>
        <taxon>Eukaryota</taxon>
        <taxon>Fungi</taxon>
        <taxon>Dikarya</taxon>
        <taxon>Basidiomycota</taxon>
        <taxon>Agaricomycotina</taxon>
        <taxon>Agaricomycetes</taxon>
        <taxon>Agaricomycetidae</taxon>
        <taxon>Agaricales</taxon>
        <taxon>Agaricineae</taxon>
        <taxon>Crepidotaceae</taxon>
        <taxon>Crepidotus</taxon>
    </lineage>
</organism>
<dbReference type="AlphaFoldDB" id="A0A9P6EUG7"/>